<sequence length="70" mass="8017">MSCPYWVLGISRDADDASIQTAYLDAVKRCPPEHDVQRFESIRSAYEAIRTRKDRLAHDLFDTSLPMASE</sequence>
<dbReference type="Gene3D" id="1.10.287.110">
    <property type="entry name" value="DnaJ domain"/>
    <property type="match status" value="1"/>
</dbReference>
<dbReference type="Pfam" id="PF00226">
    <property type="entry name" value="DnaJ"/>
    <property type="match status" value="1"/>
</dbReference>
<evidence type="ECO:0000259" key="1">
    <source>
        <dbReference type="PROSITE" id="PS50076"/>
    </source>
</evidence>
<dbReference type="InterPro" id="IPR001623">
    <property type="entry name" value="DnaJ_domain"/>
</dbReference>
<dbReference type="AlphaFoldDB" id="A0A3B0YNK4"/>
<protein>
    <recommendedName>
        <fullName evidence="1">J domain-containing protein</fullName>
    </recommendedName>
</protein>
<proteinExistence type="predicted"/>
<dbReference type="EMBL" id="UOFK01000321">
    <property type="protein sequence ID" value="VAW82485.1"/>
    <property type="molecule type" value="Genomic_DNA"/>
</dbReference>
<dbReference type="InterPro" id="IPR036869">
    <property type="entry name" value="J_dom_sf"/>
</dbReference>
<reference evidence="2" key="1">
    <citation type="submission" date="2018-06" db="EMBL/GenBank/DDBJ databases">
        <authorList>
            <person name="Zhirakovskaya E."/>
        </authorList>
    </citation>
    <scope>NUCLEOTIDE SEQUENCE</scope>
</reference>
<dbReference type="PROSITE" id="PS50076">
    <property type="entry name" value="DNAJ_2"/>
    <property type="match status" value="1"/>
</dbReference>
<evidence type="ECO:0000313" key="2">
    <source>
        <dbReference type="EMBL" id="VAW82485.1"/>
    </source>
</evidence>
<gene>
    <name evidence="2" type="ORF">MNBD_GAMMA13-508</name>
</gene>
<organism evidence="2">
    <name type="scientific">hydrothermal vent metagenome</name>
    <dbReference type="NCBI Taxonomy" id="652676"/>
    <lineage>
        <taxon>unclassified sequences</taxon>
        <taxon>metagenomes</taxon>
        <taxon>ecological metagenomes</taxon>
    </lineage>
</organism>
<accession>A0A3B0YNK4</accession>
<feature type="non-terminal residue" evidence="2">
    <location>
        <position position="70"/>
    </location>
</feature>
<feature type="domain" description="J" evidence="1">
    <location>
        <begin position="3"/>
        <end position="62"/>
    </location>
</feature>
<name>A0A3B0YNK4_9ZZZZ</name>
<dbReference type="SUPFAM" id="SSF46565">
    <property type="entry name" value="Chaperone J-domain"/>
    <property type="match status" value="1"/>
</dbReference>